<comment type="pathway">
    <text evidence="1">Protein modification; protein ubiquitination.</text>
</comment>
<keyword evidence="1" id="KW-0808">Transferase</keyword>
<gene>
    <name evidence="2" type="ORF">BOX15_Mlig010501g1</name>
</gene>
<comment type="similarity">
    <text evidence="1">Belongs to the E3 ubiquitin-protein ligase UBR1-like family.</text>
</comment>
<comment type="catalytic activity">
    <reaction evidence="1">
        <text>S-ubiquitinyl-[E2 ubiquitin-conjugating enzyme]-L-cysteine + [acceptor protein]-L-lysine = [E2 ubiquitin-conjugating enzyme]-L-cysteine + N(6)-ubiquitinyl-[acceptor protein]-L-lysine.</text>
        <dbReference type="EC" id="2.3.2.27"/>
    </reaction>
</comment>
<dbReference type="InterPro" id="IPR039164">
    <property type="entry name" value="UBR1-like"/>
</dbReference>
<organism evidence="2 3">
    <name type="scientific">Macrostomum lignano</name>
    <dbReference type="NCBI Taxonomy" id="282301"/>
    <lineage>
        <taxon>Eukaryota</taxon>
        <taxon>Metazoa</taxon>
        <taxon>Spiralia</taxon>
        <taxon>Lophotrochozoa</taxon>
        <taxon>Platyhelminthes</taxon>
        <taxon>Rhabditophora</taxon>
        <taxon>Macrostomorpha</taxon>
        <taxon>Macrostomida</taxon>
        <taxon>Macrostomidae</taxon>
        <taxon>Macrostomum</taxon>
    </lineage>
</organism>
<dbReference type="PANTHER" id="PTHR21497">
    <property type="entry name" value="UBIQUITIN LIGASE E3 ALPHA-RELATED"/>
    <property type="match status" value="1"/>
</dbReference>
<keyword evidence="1" id="KW-0863">Zinc-finger</keyword>
<comment type="function">
    <text evidence="1">Ubiquitin ligase protein which is a component of the N-end rule pathway. Recognizes and binds to proteins bearing specific N-terminal residues that are destabilizing according to the N-end rule, leading to their ubiquitination and subsequent degradation.</text>
</comment>
<dbReference type="UniPathway" id="UPA00143"/>
<dbReference type="GO" id="GO:0005737">
    <property type="term" value="C:cytoplasm"/>
    <property type="evidence" value="ECO:0007669"/>
    <property type="project" value="TreeGrafter"/>
</dbReference>
<accession>A0A267DDT3</accession>
<reference evidence="2 3" key="1">
    <citation type="submission" date="2017-06" db="EMBL/GenBank/DDBJ databases">
        <title>A platform for efficient transgenesis in Macrostomum lignano, a flatworm model organism for stem cell research.</title>
        <authorList>
            <person name="Berezikov E."/>
        </authorList>
    </citation>
    <scope>NUCLEOTIDE SEQUENCE [LARGE SCALE GENOMIC DNA]</scope>
    <source>
        <strain evidence="2">DV1</strain>
        <tissue evidence="2">Whole organism</tissue>
    </source>
</reference>
<name>A0A267DDT3_9PLAT</name>
<dbReference type="EMBL" id="NIVC01004716">
    <property type="protein sequence ID" value="PAA46742.1"/>
    <property type="molecule type" value="Genomic_DNA"/>
</dbReference>
<dbReference type="GO" id="GO:0008270">
    <property type="term" value="F:zinc ion binding"/>
    <property type="evidence" value="ECO:0007669"/>
    <property type="project" value="UniProtKB-UniRule"/>
</dbReference>
<dbReference type="EC" id="2.3.2.27" evidence="1"/>
<dbReference type="GO" id="GO:0000151">
    <property type="term" value="C:ubiquitin ligase complex"/>
    <property type="evidence" value="ECO:0007669"/>
    <property type="project" value="TreeGrafter"/>
</dbReference>
<evidence type="ECO:0000256" key="1">
    <source>
        <dbReference type="RuleBase" id="RU366018"/>
    </source>
</evidence>
<sequence>MSGFRDCLCGLAMLSGFRDCLCGLAMLSGFRDCLHGLAMLTDLHTVLCRRLLSGAHPAAERLLLAADRLWRGARRSVAAVLARLLASGESESRQRLAEICLRNYAVLLRTRCELGGDGAESVMRLCGRAYGSAALTRHLLAKHDGLATMLRALVGAALTRGSTAAEEAAKPPLEPLDFPTGDPRARSVWSGAELAFADALRLLRAASAAGQAGPALASAPPALLDACAALQDAGRVRRLSPADCLPDREVDWEAAQRLDSACVQLCCCFSQQLLQLSAAAADACGPALSAAAERLRQTPPDCATLEAEGDDDVSEMRLGSGLRLVGRPLRSLMNGRVAASHSQPLARLVGTLALAAVQSGSPASIVRLAASGHPGWEAAVATWLRQLAWSGQSAAGLWRRSGNALCRANVRYAQEPVPQLLDIRALQAAAAVAPDADQFVLRLLDAFDLRRWAAVDLSGDQQLPECDGEEAANRSSVEEALRLLLCLACLRRLPGVSPDASVSDAVEEELSVRLLTTSGPLSHSALTAVANSVARAASIGRLPAASAPSAAQIDALIGRLAEADSPSRGWRLRDAARQAAAVSPGHPRLSRPGLAKILLAARPDGSPDLRLPSLLPLAKAFAPLSRLLVCEATQLVLLAVLERCARSRVHRLWSEAQVERCLLLLIYGIGESPGSVQRRLLSALAAVPRCHLPAESLSRRLLDLALTEARRVFGLQPGDPVIEDDLGGKVDAEADDDGDSRHRRQRMKAARQAALARMAAQQRRFLAGLADDAPVAGDSAVDFVAATPSASTASRHLIGSRLSQPPPPWPSAVCIVCQVEDPYVRGSSLLVSGCLVQLSTALSCQRGRIRQPDWPAAPVEADLLEGVHVASCGHAFHLACCPQIPQDVAGPSAVFHCPLCRQPCNAILPLLPPTAAAFPKRARALDSVDVAFDDWLEGLRFTVANSFHFTGQTPGDGGF</sequence>
<dbReference type="STRING" id="282301.A0A267DDT3"/>
<dbReference type="GO" id="GO:0071596">
    <property type="term" value="P:ubiquitin-dependent protein catabolic process via the N-end rule pathway"/>
    <property type="evidence" value="ECO:0007669"/>
    <property type="project" value="UniProtKB-UniRule"/>
</dbReference>
<keyword evidence="1" id="KW-0862">Zinc</keyword>
<proteinExistence type="inferred from homology"/>
<evidence type="ECO:0000313" key="3">
    <source>
        <dbReference type="Proteomes" id="UP000215902"/>
    </source>
</evidence>
<protein>
    <recommendedName>
        <fullName evidence="1">E3 ubiquitin-protein ligase</fullName>
        <ecNumber evidence="1">2.3.2.27</ecNumber>
    </recommendedName>
</protein>
<evidence type="ECO:0000313" key="2">
    <source>
        <dbReference type="EMBL" id="PAA46742.1"/>
    </source>
</evidence>
<keyword evidence="1" id="KW-0479">Metal-binding</keyword>
<dbReference type="Proteomes" id="UP000215902">
    <property type="component" value="Unassembled WGS sequence"/>
</dbReference>
<keyword evidence="3" id="KW-1185">Reference proteome</keyword>
<dbReference type="SUPFAM" id="SSF57850">
    <property type="entry name" value="RING/U-box"/>
    <property type="match status" value="1"/>
</dbReference>
<comment type="caution">
    <text evidence="2">The sequence shown here is derived from an EMBL/GenBank/DDBJ whole genome shotgun (WGS) entry which is preliminary data.</text>
</comment>
<dbReference type="OrthoDB" id="26387at2759"/>
<dbReference type="GO" id="GO:0061630">
    <property type="term" value="F:ubiquitin protein ligase activity"/>
    <property type="evidence" value="ECO:0007669"/>
    <property type="project" value="UniProtKB-UniRule"/>
</dbReference>
<keyword evidence="1" id="KW-0833">Ubl conjugation pathway</keyword>
<dbReference type="GO" id="GO:0016567">
    <property type="term" value="P:protein ubiquitination"/>
    <property type="evidence" value="ECO:0007669"/>
    <property type="project" value="UniProtKB-UniRule"/>
</dbReference>
<dbReference type="AlphaFoldDB" id="A0A267DDT3"/>
<dbReference type="PANTHER" id="PTHR21497:SF24">
    <property type="entry name" value="E3 UBIQUITIN-PROTEIN LIGASE UBR1"/>
    <property type="match status" value="1"/>
</dbReference>